<evidence type="ECO:0000313" key="1">
    <source>
        <dbReference type="EMBL" id="EQD47623.1"/>
    </source>
</evidence>
<sequence>ARLMAMMAPCWDVERARNLVADLLRPGLLGIYDRLAVYEVFGVPKGSPPINVLSVVVVEDLAGVQEDNNPVMLTAQRIRVDGFPGWTFGVARSHRLLKRLDESLAAFGSGCGWTLSGKTLGVGPLEVERPMFVARDGTQEVPINRLLKNNFWSGSHVIRLSDPSKAALLPFR</sequence>
<comment type="caution">
    <text evidence="1">The sequence shown here is derived from an EMBL/GenBank/DDBJ whole genome shotgun (WGS) entry which is preliminary data.</text>
</comment>
<reference evidence="1" key="1">
    <citation type="submission" date="2013-08" db="EMBL/GenBank/DDBJ databases">
        <authorList>
            <person name="Mendez C."/>
            <person name="Richter M."/>
            <person name="Ferrer M."/>
            <person name="Sanchez J."/>
        </authorList>
    </citation>
    <scope>NUCLEOTIDE SEQUENCE</scope>
</reference>
<dbReference type="EMBL" id="AUZZ01006034">
    <property type="protein sequence ID" value="EQD47623.1"/>
    <property type="molecule type" value="Genomic_DNA"/>
</dbReference>
<organism evidence="1">
    <name type="scientific">mine drainage metagenome</name>
    <dbReference type="NCBI Taxonomy" id="410659"/>
    <lineage>
        <taxon>unclassified sequences</taxon>
        <taxon>metagenomes</taxon>
        <taxon>ecological metagenomes</taxon>
    </lineage>
</organism>
<feature type="non-terminal residue" evidence="1">
    <location>
        <position position="1"/>
    </location>
</feature>
<proteinExistence type="predicted"/>
<dbReference type="AlphaFoldDB" id="T0ZSJ7"/>
<protein>
    <submittedName>
        <fullName evidence="1">Uncharacterized protein</fullName>
    </submittedName>
</protein>
<name>T0ZSJ7_9ZZZZ</name>
<accession>T0ZSJ7</accession>
<gene>
    <name evidence="1" type="ORF">B2A_08378</name>
</gene>
<reference evidence="1" key="2">
    <citation type="journal article" date="2014" name="ISME J.">
        <title>Microbial stratification in low pH oxic and suboxic macroscopic growths along an acid mine drainage.</title>
        <authorList>
            <person name="Mendez-Garcia C."/>
            <person name="Mesa V."/>
            <person name="Sprenger R.R."/>
            <person name="Richter M."/>
            <person name="Diez M.S."/>
            <person name="Solano J."/>
            <person name="Bargiela R."/>
            <person name="Golyshina O.V."/>
            <person name="Manteca A."/>
            <person name="Ramos J.L."/>
            <person name="Gallego J.R."/>
            <person name="Llorente I."/>
            <person name="Martins Dos Santos V.A."/>
            <person name="Jensen O.N."/>
            <person name="Pelaez A.I."/>
            <person name="Sanchez J."/>
            <person name="Ferrer M."/>
        </authorList>
    </citation>
    <scope>NUCLEOTIDE SEQUENCE</scope>
</reference>